<protein>
    <submittedName>
        <fullName evidence="1">Uncharacterized protein</fullName>
    </submittedName>
</protein>
<accession>A0A8S5NLV0</accession>
<proteinExistence type="predicted"/>
<sequence length="52" mass="6196">MTTEIPDNCAKNNDTSDQTAYMEYYTRTYDQETEEYTYTKHTINHCTELTDT</sequence>
<organism evidence="1">
    <name type="scientific">Podoviridae sp. ctsNK10</name>
    <dbReference type="NCBI Taxonomy" id="2826582"/>
    <lineage>
        <taxon>Viruses</taxon>
        <taxon>Duplodnaviria</taxon>
        <taxon>Heunggongvirae</taxon>
        <taxon>Uroviricota</taxon>
        <taxon>Caudoviricetes</taxon>
    </lineage>
</organism>
<evidence type="ECO:0000313" key="1">
    <source>
        <dbReference type="EMBL" id="DAD95216.1"/>
    </source>
</evidence>
<reference evidence="1" key="1">
    <citation type="journal article" date="2021" name="Proc. Natl. Acad. Sci. U.S.A.">
        <title>A Catalog of Tens of Thousands of Viruses from Human Metagenomes Reveals Hidden Associations with Chronic Diseases.</title>
        <authorList>
            <person name="Tisza M.J."/>
            <person name="Buck C.B."/>
        </authorList>
    </citation>
    <scope>NUCLEOTIDE SEQUENCE</scope>
    <source>
        <strain evidence="1">CtsNK10</strain>
    </source>
</reference>
<dbReference type="EMBL" id="BK015191">
    <property type="protein sequence ID" value="DAD95216.1"/>
    <property type="molecule type" value="Genomic_DNA"/>
</dbReference>
<name>A0A8S5NLV0_9CAUD</name>